<keyword evidence="2" id="KW-1133">Transmembrane helix</keyword>
<reference evidence="3 4" key="1">
    <citation type="submission" date="2016-09" db="EMBL/GenBank/DDBJ databases">
        <title>Extensive genetic diversity and differential bi-allelic expression allows diatom success in the polar Southern Ocean.</title>
        <authorList>
            <consortium name="DOE Joint Genome Institute"/>
            <person name="Mock T."/>
            <person name="Otillar R.P."/>
            <person name="Strauss J."/>
            <person name="Dupont C."/>
            <person name="Frickenhaus S."/>
            <person name="Maumus F."/>
            <person name="Mcmullan M."/>
            <person name="Sanges R."/>
            <person name="Schmutz J."/>
            <person name="Toseland A."/>
            <person name="Valas R."/>
            <person name="Veluchamy A."/>
            <person name="Ward B.J."/>
            <person name="Allen A."/>
            <person name="Barry K."/>
            <person name="Falciatore A."/>
            <person name="Ferrante M."/>
            <person name="Fortunato A.E."/>
            <person name="Gloeckner G."/>
            <person name="Gruber A."/>
            <person name="Hipkin R."/>
            <person name="Janech M."/>
            <person name="Kroth P."/>
            <person name="Leese F."/>
            <person name="Lindquist E."/>
            <person name="Lyon B.R."/>
            <person name="Martin J."/>
            <person name="Mayer C."/>
            <person name="Parker M."/>
            <person name="Quesneville H."/>
            <person name="Raymond J."/>
            <person name="Uhlig C."/>
            <person name="Valentin K.U."/>
            <person name="Worden A.Z."/>
            <person name="Armbrust E.V."/>
            <person name="Bowler C."/>
            <person name="Green B."/>
            <person name="Moulton V."/>
            <person name="Van Oosterhout C."/>
            <person name="Grigoriev I."/>
        </authorList>
    </citation>
    <scope>NUCLEOTIDE SEQUENCE [LARGE SCALE GENOMIC DNA]</scope>
    <source>
        <strain evidence="3 4">CCMP1102</strain>
    </source>
</reference>
<dbReference type="EMBL" id="KV784378">
    <property type="protein sequence ID" value="OEU08923.1"/>
    <property type="molecule type" value="Genomic_DNA"/>
</dbReference>
<proteinExistence type="predicted"/>
<keyword evidence="2" id="KW-0812">Transmembrane</keyword>
<sequence length="393" mass="44509">MRLTTTKCGECFSNITAKTLIKLIAIIIGIATLYQKYQLAFTFQSDRQFLYTDKTVRISNSSIATAATVDDKINSKPFKIPQSKSNHSGNEKNDELSGKENSINKTTTVVIDVPSEKDVILFDRNSKYQNCWLSSDINILGCGMDGHAFLATMNCPHPVTNTSINQYDVVLKIPIAFNDTEEGKHRIYISETDSSLKSMVELHHLLMDNTTTKIRQYFALPIGTATFQKNLLLKEVYTNKKSSERCMEIIPKSSSTTTTNTTSNTINTINTFTTNDETVLGTIMEYGGSNKLDPGKLTDPDDRRRVVKDLVCMYHHMYRVQQFQLMTLISNVCSQNYGKYKIMNRVKVSLLDEYTDTQLMSNMTSELKQFLFGDNITTSETYQTLLDILDEKC</sequence>
<organism evidence="3 4">
    <name type="scientific">Fragilariopsis cylindrus CCMP1102</name>
    <dbReference type="NCBI Taxonomy" id="635003"/>
    <lineage>
        <taxon>Eukaryota</taxon>
        <taxon>Sar</taxon>
        <taxon>Stramenopiles</taxon>
        <taxon>Ochrophyta</taxon>
        <taxon>Bacillariophyta</taxon>
        <taxon>Bacillariophyceae</taxon>
        <taxon>Bacillariophycidae</taxon>
        <taxon>Bacillariales</taxon>
        <taxon>Bacillariaceae</taxon>
        <taxon>Fragilariopsis</taxon>
    </lineage>
</organism>
<protein>
    <submittedName>
        <fullName evidence="3">Uncharacterized protein</fullName>
    </submittedName>
</protein>
<evidence type="ECO:0000313" key="4">
    <source>
        <dbReference type="Proteomes" id="UP000095751"/>
    </source>
</evidence>
<keyword evidence="4" id="KW-1185">Reference proteome</keyword>
<keyword evidence="2" id="KW-0472">Membrane</keyword>
<dbReference type="KEGG" id="fcy:FRACYDRAFT_249266"/>
<accession>A0A1E7ETP1</accession>
<evidence type="ECO:0000313" key="3">
    <source>
        <dbReference type="EMBL" id="OEU08923.1"/>
    </source>
</evidence>
<dbReference type="InParanoid" id="A0A1E7ETP1"/>
<name>A0A1E7ETP1_9STRA</name>
<evidence type="ECO:0000256" key="1">
    <source>
        <dbReference type="SAM" id="MobiDB-lite"/>
    </source>
</evidence>
<gene>
    <name evidence="3" type="ORF">FRACYDRAFT_249266</name>
</gene>
<evidence type="ECO:0000256" key="2">
    <source>
        <dbReference type="SAM" id="Phobius"/>
    </source>
</evidence>
<feature type="region of interest" description="Disordered" evidence="1">
    <location>
        <begin position="77"/>
        <end position="99"/>
    </location>
</feature>
<feature type="compositionally biased region" description="Basic and acidic residues" evidence="1">
    <location>
        <begin position="89"/>
        <end position="98"/>
    </location>
</feature>
<dbReference type="AlphaFoldDB" id="A0A1E7ETP1"/>
<feature type="transmembrane region" description="Helical" evidence="2">
    <location>
        <begin position="20"/>
        <end position="37"/>
    </location>
</feature>
<dbReference type="Proteomes" id="UP000095751">
    <property type="component" value="Unassembled WGS sequence"/>
</dbReference>